<dbReference type="PANTHER" id="PTHR12001">
    <property type="entry name" value="GERANYLGERANYL PYROPHOSPHATE SYNTHASE"/>
    <property type="match status" value="1"/>
</dbReference>
<evidence type="ECO:0000256" key="3">
    <source>
        <dbReference type="ARBA" id="ARBA00022679"/>
    </source>
</evidence>
<evidence type="ECO:0000256" key="5">
    <source>
        <dbReference type="ARBA" id="ARBA00022842"/>
    </source>
</evidence>
<dbReference type="SUPFAM" id="SSF54928">
    <property type="entry name" value="RNA-binding domain, RBD"/>
    <property type="match status" value="1"/>
</dbReference>
<keyword evidence="6" id="KW-0414">Isoprene biosynthesis</keyword>
<dbReference type="Pfam" id="PF00348">
    <property type="entry name" value="polyprenyl_synt"/>
    <property type="match status" value="1"/>
</dbReference>
<feature type="region of interest" description="Disordered" evidence="8">
    <location>
        <begin position="162"/>
        <end position="182"/>
    </location>
</feature>
<dbReference type="InterPro" id="IPR035979">
    <property type="entry name" value="RBD_domain_sf"/>
</dbReference>
<organism evidence="10 11">
    <name type="scientific">Leucocoprinus birnbaumii</name>
    <dbReference type="NCBI Taxonomy" id="56174"/>
    <lineage>
        <taxon>Eukaryota</taxon>
        <taxon>Fungi</taxon>
        <taxon>Dikarya</taxon>
        <taxon>Basidiomycota</taxon>
        <taxon>Agaricomycotina</taxon>
        <taxon>Agaricomycetes</taxon>
        <taxon>Agaricomycetidae</taxon>
        <taxon>Agaricales</taxon>
        <taxon>Agaricineae</taxon>
        <taxon>Agaricaceae</taxon>
        <taxon>Leucocoprinus</taxon>
    </lineage>
</organism>
<dbReference type="InterPro" id="IPR008949">
    <property type="entry name" value="Isoprenoid_synthase_dom_sf"/>
</dbReference>
<feature type="compositionally biased region" description="Low complexity" evidence="8">
    <location>
        <begin position="844"/>
        <end position="857"/>
    </location>
</feature>
<dbReference type="GO" id="GO:1990234">
    <property type="term" value="C:transferase complex"/>
    <property type="evidence" value="ECO:0007669"/>
    <property type="project" value="TreeGrafter"/>
</dbReference>
<evidence type="ECO:0000256" key="8">
    <source>
        <dbReference type="SAM" id="MobiDB-lite"/>
    </source>
</evidence>
<dbReference type="EMBL" id="JANIEX010001048">
    <property type="protein sequence ID" value="KAJ3561151.1"/>
    <property type="molecule type" value="Genomic_DNA"/>
</dbReference>
<dbReference type="InterPro" id="IPR012677">
    <property type="entry name" value="Nucleotide-bd_a/b_plait_sf"/>
</dbReference>
<keyword evidence="5" id="KW-0460">Magnesium</keyword>
<dbReference type="Proteomes" id="UP001213000">
    <property type="component" value="Unassembled WGS sequence"/>
</dbReference>
<comment type="cofactor">
    <cofactor evidence="1">
        <name>Mg(2+)</name>
        <dbReference type="ChEBI" id="CHEBI:18420"/>
    </cofactor>
</comment>
<evidence type="ECO:0000256" key="7">
    <source>
        <dbReference type="PROSITE-ProRule" id="PRU00176"/>
    </source>
</evidence>
<dbReference type="CDD" id="cd12276">
    <property type="entry name" value="RRM2_MEI2_EAR1_like"/>
    <property type="match status" value="1"/>
</dbReference>
<dbReference type="GO" id="GO:0008299">
    <property type="term" value="P:isoprenoid biosynthetic process"/>
    <property type="evidence" value="ECO:0007669"/>
    <property type="project" value="UniProtKB-KW"/>
</dbReference>
<dbReference type="InterPro" id="IPR000092">
    <property type="entry name" value="Polyprenyl_synt"/>
</dbReference>
<evidence type="ECO:0000259" key="9">
    <source>
        <dbReference type="PROSITE" id="PS50102"/>
    </source>
</evidence>
<feature type="compositionally biased region" description="Basic and acidic residues" evidence="8">
    <location>
        <begin position="266"/>
        <end position="288"/>
    </location>
</feature>
<feature type="compositionally biased region" description="Basic and acidic residues" evidence="8">
    <location>
        <begin position="168"/>
        <end position="181"/>
    </location>
</feature>
<dbReference type="PROSITE" id="PS50102">
    <property type="entry name" value="RRM"/>
    <property type="match status" value="1"/>
</dbReference>
<evidence type="ECO:0000313" key="11">
    <source>
        <dbReference type="Proteomes" id="UP001213000"/>
    </source>
</evidence>
<gene>
    <name evidence="10" type="ORF">NP233_g10373</name>
</gene>
<evidence type="ECO:0000256" key="2">
    <source>
        <dbReference type="ARBA" id="ARBA00006706"/>
    </source>
</evidence>
<dbReference type="Gene3D" id="3.30.450.30">
    <property type="entry name" value="Dynein light chain 2a, cytoplasmic"/>
    <property type="match status" value="1"/>
</dbReference>
<reference evidence="10" key="1">
    <citation type="submission" date="2022-07" db="EMBL/GenBank/DDBJ databases">
        <title>Genome Sequence of Leucocoprinus birnbaumii.</title>
        <authorList>
            <person name="Buettner E."/>
        </authorList>
    </citation>
    <scope>NUCLEOTIDE SEQUENCE</scope>
    <source>
        <strain evidence="10">VT141</strain>
    </source>
</reference>
<evidence type="ECO:0000256" key="1">
    <source>
        <dbReference type="ARBA" id="ARBA00001946"/>
    </source>
</evidence>
<evidence type="ECO:0000256" key="6">
    <source>
        <dbReference type="ARBA" id="ARBA00023229"/>
    </source>
</evidence>
<keyword evidence="3" id="KW-0808">Transferase</keyword>
<feature type="region of interest" description="Disordered" evidence="8">
    <location>
        <begin position="266"/>
        <end position="524"/>
    </location>
</feature>
<dbReference type="GO" id="GO:0046872">
    <property type="term" value="F:metal ion binding"/>
    <property type="evidence" value="ECO:0007669"/>
    <property type="project" value="UniProtKB-KW"/>
</dbReference>
<keyword evidence="4" id="KW-0479">Metal-binding</keyword>
<dbReference type="GO" id="GO:0003723">
    <property type="term" value="F:RNA binding"/>
    <property type="evidence" value="ECO:0007669"/>
    <property type="project" value="UniProtKB-UniRule"/>
</dbReference>
<dbReference type="SMART" id="SM00360">
    <property type="entry name" value="RRM"/>
    <property type="match status" value="2"/>
</dbReference>
<feature type="compositionally biased region" description="Pro residues" evidence="8">
    <location>
        <begin position="371"/>
        <end position="380"/>
    </location>
</feature>
<feature type="compositionally biased region" description="Low complexity" evidence="8">
    <location>
        <begin position="395"/>
        <end position="421"/>
    </location>
</feature>
<feature type="compositionally biased region" description="Pro residues" evidence="8">
    <location>
        <begin position="500"/>
        <end position="520"/>
    </location>
</feature>
<feature type="compositionally biased region" description="Gly residues" evidence="8">
    <location>
        <begin position="341"/>
        <end position="364"/>
    </location>
</feature>
<keyword evidence="11" id="KW-1185">Reference proteome</keyword>
<evidence type="ECO:0000256" key="4">
    <source>
        <dbReference type="ARBA" id="ARBA00022723"/>
    </source>
</evidence>
<feature type="compositionally biased region" description="Pro residues" evidence="8">
    <location>
        <begin position="422"/>
        <end position="455"/>
    </location>
</feature>
<dbReference type="PANTHER" id="PTHR12001:SF69">
    <property type="entry name" value="ALL TRANS-POLYPRENYL-DIPHOSPHATE SYNTHASE PDSS1"/>
    <property type="match status" value="1"/>
</dbReference>
<comment type="caution">
    <text evidence="10">The sequence shown here is derived from an EMBL/GenBank/DDBJ whole genome shotgun (WGS) entry which is preliminary data.</text>
</comment>
<dbReference type="Pfam" id="PF00076">
    <property type="entry name" value="RRM_1"/>
    <property type="match status" value="1"/>
</dbReference>
<dbReference type="AlphaFoldDB" id="A0AAD5VIY7"/>
<accession>A0AAD5VIY7</accession>
<feature type="region of interest" description="Disordered" evidence="8">
    <location>
        <begin position="835"/>
        <end position="857"/>
    </location>
</feature>
<dbReference type="GO" id="GO:0006744">
    <property type="term" value="P:ubiquinone biosynthetic process"/>
    <property type="evidence" value="ECO:0007669"/>
    <property type="project" value="TreeGrafter"/>
</dbReference>
<dbReference type="SUPFAM" id="SSF48576">
    <property type="entry name" value="Terpenoid synthases"/>
    <property type="match status" value="1"/>
</dbReference>
<sequence>MVGASTVIVEEGPLPVLVPTERIAFRKELAVVTAGEVVMVVEEAAAGSAVEIMAPTIQECMEDMIKATTWKLTMSMILKLPPKIRITRILVHTQAIIRLSENMKYETDSDAVRRQFEEFGSIKTFFDLISTRGMVFVTYFDLRAAERARDRLQGSEISGRPIDVHYSLPRDDQKGPERERNQQFQGTIQVTLRASPSGQPIDDNEVRRKFQAFGDIKSVRPVNDRVDSRYVEFYDIRNCEDAFNALRHQGLQDGVMDIVYAWDHTDGQSEGRNGNHRERDWDGSDSYKGRGGGGGRGRGRGRGRGGHSGGHQANDWDDRRDYGRDREPRRGRHDDDHGGRGGRGGGYGDRYDSRGGGYGGGGPGYSSTPPSFAPPPPMGQPPVGGGDDRLEQARKVQQLLAALKQPQPGAAPSAPPSHTATPPIPPPMQAPPSMPPYPPYPPPSSLHQPPYPSSLPPTSAYTGAPPPGLPQASLTQPLASPAGLPPNIMALLQSAQQRQPTPPQYGGPPPMPGPPGPPSQGGPQYQQLMSYLILSPGKLHTAVLLTPTGELVSSASKPQRPKDEIRVIVGLSGEVWRETKDQGMGMVDSELGKILVLPVDDSAGSQDPARFLQRPPLMLLALNAAEAVEWQELQNKGTALAAHLAKPLGQFRDVLAPMGSNGKMHARVTPSFRLTQIVKTQSVTRTRTRTYSALAQKIEPSTRPEPIPIPPEQLIPRRLDPFALVAPELNHLRSCLISLLGSAHPRLTEIAEYYFLDPRKQLRSSTVLLVAKATNGLGQGWQKKQWSAAHEASSGFGEQLDQPLQLPDVLYECNPNMTDNTSSFADVFRLRQPSISQLTPPRRPSSSPLESSVSSGVVSPPLLLPTQIRLAQIVEMIHVASLLHDHISSSSEADAASQGDINNKLAILGGDFLLGRASTALSQLGESEVVELIASVISNQVEGEILRMAEVQTPKHGLVKGPSSLDGAWEVYLSQIYLKTAGLMAKSARAAVVLGGSQDAEIWKDIAYAYGRNLGIAHQLAEDACAFEVGLSDMKSGLATGPALFAWEEYPEMGPYVRRKLSTNGDLEAVFEYVSRSSGIERTRTLARNYAQKARDVLHLLPESDTRLSLEALATSVVD</sequence>
<keyword evidence="7" id="KW-0694">RNA-binding</keyword>
<protein>
    <recommendedName>
        <fullName evidence="9">RRM domain-containing protein</fullName>
    </recommendedName>
</protein>
<evidence type="ECO:0000313" key="10">
    <source>
        <dbReference type="EMBL" id="KAJ3561151.1"/>
    </source>
</evidence>
<dbReference type="Gene3D" id="1.10.600.10">
    <property type="entry name" value="Farnesyl Diphosphate Synthase"/>
    <property type="match status" value="1"/>
</dbReference>
<proteinExistence type="inferred from homology"/>
<comment type="similarity">
    <text evidence="2">Belongs to the FPP/GGPP synthase family.</text>
</comment>
<dbReference type="Gene3D" id="3.30.70.330">
    <property type="match status" value="2"/>
</dbReference>
<feature type="domain" description="RRM" evidence="9">
    <location>
        <begin position="102"/>
        <end position="169"/>
    </location>
</feature>
<feature type="compositionally biased region" description="Basic and acidic residues" evidence="8">
    <location>
        <begin position="314"/>
        <end position="339"/>
    </location>
</feature>
<dbReference type="GO" id="GO:0004659">
    <property type="term" value="F:prenyltransferase activity"/>
    <property type="evidence" value="ECO:0007669"/>
    <property type="project" value="InterPro"/>
</dbReference>
<name>A0AAD5VIY7_9AGAR</name>
<dbReference type="InterPro" id="IPR000504">
    <property type="entry name" value="RRM_dom"/>
</dbReference>